<evidence type="ECO:0000313" key="3">
    <source>
        <dbReference type="Proteomes" id="UP000644699"/>
    </source>
</evidence>
<sequence length="133" mass="13419">MRLILEDRWSGGLVALLTAVFILLQAAFGAFADAATLLPSSDAMAIICHGDGAERVAPDPVRPGGDPAHHCPCGVFCGSGPLAPALPPALDLGAAYAPGGGVDLRFSRDAEAGRAPRPSGAPRFPTGPPLLSV</sequence>
<feature type="region of interest" description="Disordered" evidence="1">
    <location>
        <begin position="107"/>
        <end position="133"/>
    </location>
</feature>
<dbReference type="RefSeq" id="WP_188909860.1">
    <property type="nucleotide sequence ID" value="NZ_BMIQ01000004.1"/>
</dbReference>
<keyword evidence="3" id="KW-1185">Reference proteome</keyword>
<protein>
    <recommendedName>
        <fullName evidence="4">DUF2946 domain-containing protein</fullName>
    </recommendedName>
</protein>
<reference evidence="2" key="1">
    <citation type="journal article" date="2014" name="Int. J. Syst. Evol. Microbiol.">
        <title>Complete genome sequence of Corynebacterium casei LMG S-19264T (=DSM 44701T), isolated from a smear-ripened cheese.</title>
        <authorList>
            <consortium name="US DOE Joint Genome Institute (JGI-PGF)"/>
            <person name="Walter F."/>
            <person name="Albersmeier A."/>
            <person name="Kalinowski J."/>
            <person name="Ruckert C."/>
        </authorList>
    </citation>
    <scope>NUCLEOTIDE SEQUENCE</scope>
    <source>
        <strain evidence="2">CGMCC 1.15367</strain>
    </source>
</reference>
<accession>A0A916ZRF1</accession>
<evidence type="ECO:0008006" key="4">
    <source>
        <dbReference type="Google" id="ProtNLM"/>
    </source>
</evidence>
<organism evidence="2 3">
    <name type="scientific">Aureimonas endophytica</name>
    <dbReference type="NCBI Taxonomy" id="2027858"/>
    <lineage>
        <taxon>Bacteria</taxon>
        <taxon>Pseudomonadati</taxon>
        <taxon>Pseudomonadota</taxon>
        <taxon>Alphaproteobacteria</taxon>
        <taxon>Hyphomicrobiales</taxon>
        <taxon>Aurantimonadaceae</taxon>
        <taxon>Aureimonas</taxon>
    </lineage>
</organism>
<evidence type="ECO:0000313" key="2">
    <source>
        <dbReference type="EMBL" id="GGE09056.1"/>
    </source>
</evidence>
<evidence type="ECO:0000256" key="1">
    <source>
        <dbReference type="SAM" id="MobiDB-lite"/>
    </source>
</evidence>
<dbReference type="AlphaFoldDB" id="A0A916ZRF1"/>
<dbReference type="EMBL" id="BMIQ01000004">
    <property type="protein sequence ID" value="GGE09056.1"/>
    <property type="molecule type" value="Genomic_DNA"/>
</dbReference>
<name>A0A916ZRF1_9HYPH</name>
<proteinExistence type="predicted"/>
<comment type="caution">
    <text evidence="2">The sequence shown here is derived from an EMBL/GenBank/DDBJ whole genome shotgun (WGS) entry which is preliminary data.</text>
</comment>
<reference evidence="2" key="2">
    <citation type="submission" date="2020-09" db="EMBL/GenBank/DDBJ databases">
        <authorList>
            <person name="Sun Q."/>
            <person name="Zhou Y."/>
        </authorList>
    </citation>
    <scope>NUCLEOTIDE SEQUENCE</scope>
    <source>
        <strain evidence="2">CGMCC 1.15367</strain>
    </source>
</reference>
<dbReference type="Proteomes" id="UP000644699">
    <property type="component" value="Unassembled WGS sequence"/>
</dbReference>
<gene>
    <name evidence="2" type="ORF">GCM10011390_30180</name>
</gene>